<dbReference type="PANTHER" id="PTHR41878:SF1">
    <property type="entry name" value="TNPR PROTEIN"/>
    <property type="match status" value="1"/>
</dbReference>
<dbReference type="Pfam" id="PF07929">
    <property type="entry name" value="PRiA4_ORF3"/>
    <property type="match status" value="1"/>
</dbReference>
<feature type="domain" description="Plasmid pRiA4b Orf3-like" evidence="1">
    <location>
        <begin position="1"/>
        <end position="163"/>
    </location>
</feature>
<dbReference type="EMBL" id="WTYG01000004">
    <property type="protein sequence ID" value="MXP36559.1"/>
    <property type="molecule type" value="Genomic_DNA"/>
</dbReference>
<dbReference type="SUPFAM" id="SSF159941">
    <property type="entry name" value="MM3350-like"/>
    <property type="match status" value="1"/>
</dbReference>
<dbReference type="Proteomes" id="UP000439914">
    <property type="component" value="Unassembled WGS sequence"/>
</dbReference>
<dbReference type="PANTHER" id="PTHR41878">
    <property type="entry name" value="LEXA REPRESSOR-RELATED"/>
    <property type="match status" value="1"/>
</dbReference>
<comment type="caution">
    <text evidence="2">The sequence shown here is derived from an EMBL/GenBank/DDBJ whole genome shotgun (WGS) entry which is preliminary data.</text>
</comment>
<dbReference type="AlphaFoldDB" id="A0A6I4UH14"/>
<evidence type="ECO:0000313" key="2">
    <source>
        <dbReference type="EMBL" id="MXP36559.1"/>
    </source>
</evidence>
<protein>
    <submittedName>
        <fullName evidence="2">Plasmid pRiA4b ORF-3 family protein</fullName>
    </submittedName>
</protein>
<dbReference type="Gene3D" id="3.10.290.30">
    <property type="entry name" value="MM3350-like"/>
    <property type="match status" value="1"/>
</dbReference>
<dbReference type="InterPro" id="IPR024047">
    <property type="entry name" value="MM3350-like_sf"/>
</dbReference>
<reference evidence="2 3" key="1">
    <citation type="submission" date="2019-12" db="EMBL/GenBank/DDBJ databases">
        <title>Genomic-based taxomic classification of the family Erythrobacteraceae.</title>
        <authorList>
            <person name="Xu L."/>
        </authorList>
    </citation>
    <scope>NUCLEOTIDE SEQUENCE [LARGE SCALE GENOMIC DNA]</scope>
    <source>
        <strain evidence="2 3">CGMCC 1.8703</strain>
    </source>
</reference>
<name>A0A6I4UH14_9SPHN</name>
<gene>
    <name evidence="2" type="ORF">GRI55_12390</name>
</gene>
<evidence type="ECO:0000259" key="1">
    <source>
        <dbReference type="Pfam" id="PF07929"/>
    </source>
</evidence>
<sequence>MKITLDDVPPIVSRTLEVPLNIRLDRLHTVFQTAFSWTDSHLWEMSFGQTGFGIPDPEYGFDGPLDARKATLAQVLADTRRKTFRYLYDFGDAWEHSVKIERVTAASPHLTYPLILNAVGMRPPEDCGGPWGYAEKLEAFGDPQHEYHEEALDTLGDDHDPNAQPDIPLIEARLEALAKKWAPRTRRKA</sequence>
<dbReference type="InterPro" id="IPR012912">
    <property type="entry name" value="Plasmid_pRiA4b_Orf3-like"/>
</dbReference>
<organism evidence="2 3">
    <name type="scientific">Qipengyuania citrea</name>
    <dbReference type="NCBI Taxonomy" id="225971"/>
    <lineage>
        <taxon>Bacteria</taxon>
        <taxon>Pseudomonadati</taxon>
        <taxon>Pseudomonadota</taxon>
        <taxon>Alphaproteobacteria</taxon>
        <taxon>Sphingomonadales</taxon>
        <taxon>Erythrobacteraceae</taxon>
        <taxon>Qipengyuania</taxon>
    </lineage>
</organism>
<evidence type="ECO:0000313" key="3">
    <source>
        <dbReference type="Proteomes" id="UP000439914"/>
    </source>
</evidence>
<proteinExistence type="predicted"/>
<accession>A0A6I4UH14</accession>